<evidence type="ECO:0000313" key="2">
    <source>
        <dbReference type="EMBL" id="MBD1365058.1"/>
    </source>
</evidence>
<gene>
    <name evidence="2" type="ORF">IDJ77_14650</name>
</gene>
<dbReference type="CDD" id="cd00093">
    <property type="entry name" value="HTH_XRE"/>
    <property type="match status" value="1"/>
</dbReference>
<proteinExistence type="predicted"/>
<sequence>MTIRSRRLQLNYTQEYIAYKLNMSQNAYSKLELGYTAVTIERLVELCDALEMDVYDMLKPVLQVA</sequence>
<accession>A0ABR7WS91</accession>
<organism evidence="2 3">
    <name type="scientific">Mucilaginibacter pankratovii</name>
    <dbReference type="NCBI Taxonomy" id="2772110"/>
    <lineage>
        <taxon>Bacteria</taxon>
        <taxon>Pseudomonadati</taxon>
        <taxon>Bacteroidota</taxon>
        <taxon>Sphingobacteriia</taxon>
        <taxon>Sphingobacteriales</taxon>
        <taxon>Sphingobacteriaceae</taxon>
        <taxon>Mucilaginibacter</taxon>
    </lineage>
</organism>
<dbReference type="PROSITE" id="PS50943">
    <property type="entry name" value="HTH_CROC1"/>
    <property type="match status" value="1"/>
</dbReference>
<feature type="domain" description="HTH cro/C1-type" evidence="1">
    <location>
        <begin position="3"/>
        <end position="57"/>
    </location>
</feature>
<keyword evidence="3" id="KW-1185">Reference proteome</keyword>
<name>A0ABR7WS91_9SPHI</name>
<dbReference type="Proteomes" id="UP000606600">
    <property type="component" value="Unassembled WGS sequence"/>
</dbReference>
<dbReference type="EMBL" id="JACWMY010000007">
    <property type="protein sequence ID" value="MBD1365058.1"/>
    <property type="molecule type" value="Genomic_DNA"/>
</dbReference>
<dbReference type="Pfam" id="PF01381">
    <property type="entry name" value="HTH_3"/>
    <property type="match status" value="1"/>
</dbReference>
<dbReference type="InterPro" id="IPR010982">
    <property type="entry name" value="Lambda_DNA-bd_dom_sf"/>
</dbReference>
<dbReference type="InterPro" id="IPR001387">
    <property type="entry name" value="Cro/C1-type_HTH"/>
</dbReference>
<dbReference type="Gene3D" id="1.10.260.40">
    <property type="entry name" value="lambda repressor-like DNA-binding domains"/>
    <property type="match status" value="1"/>
</dbReference>
<evidence type="ECO:0000313" key="3">
    <source>
        <dbReference type="Proteomes" id="UP000606600"/>
    </source>
</evidence>
<dbReference type="SMART" id="SM00530">
    <property type="entry name" value="HTH_XRE"/>
    <property type="match status" value="1"/>
</dbReference>
<reference evidence="2 3" key="1">
    <citation type="submission" date="2020-09" db="EMBL/GenBank/DDBJ databases">
        <title>Novel species of Mucilaginibacter isolated from a glacier on the Tibetan Plateau.</title>
        <authorList>
            <person name="Liu Q."/>
            <person name="Xin Y.-H."/>
        </authorList>
    </citation>
    <scope>NUCLEOTIDE SEQUENCE [LARGE SCALE GENOMIC DNA]</scope>
    <source>
        <strain evidence="2 3">ZT4R22</strain>
    </source>
</reference>
<evidence type="ECO:0000259" key="1">
    <source>
        <dbReference type="PROSITE" id="PS50943"/>
    </source>
</evidence>
<protein>
    <submittedName>
        <fullName evidence="2">Helix-turn-helix transcriptional regulator</fullName>
    </submittedName>
</protein>
<dbReference type="SUPFAM" id="SSF47413">
    <property type="entry name" value="lambda repressor-like DNA-binding domains"/>
    <property type="match status" value="1"/>
</dbReference>
<comment type="caution">
    <text evidence="2">The sequence shown here is derived from an EMBL/GenBank/DDBJ whole genome shotgun (WGS) entry which is preliminary data.</text>
</comment>